<sequence>MVASPSFTSTLNANAPAFVPSWSWHPADEYYGDENPLSQEENGFGIADSFFSVQGIPDEELFDAKYHPLSPEELLELEQVDEINAMLADLDLLETHQELHNEIHSKLREVRSASDVEKEMQSLMVKPTSKHNDFVKSNTTRLPKMKAHYHMKKNAFAPIQQPRSVK</sequence>
<dbReference type="Proteomes" id="UP000019132">
    <property type="component" value="Unassembled WGS sequence"/>
</dbReference>
<evidence type="ECO:0000313" key="1">
    <source>
        <dbReference type="EnsemblProtists" id="PYU1_T007914"/>
    </source>
</evidence>
<dbReference type="EnsemblProtists" id="PYU1_T007914">
    <property type="protein sequence ID" value="PYU1_T007914"/>
    <property type="gene ID" value="PYU1_G007898"/>
</dbReference>
<reference evidence="2" key="1">
    <citation type="journal article" date="2010" name="Genome Biol.">
        <title>Genome sequence of the necrotrophic plant pathogen Pythium ultimum reveals original pathogenicity mechanisms and effector repertoire.</title>
        <authorList>
            <person name="Levesque C.A."/>
            <person name="Brouwer H."/>
            <person name="Cano L."/>
            <person name="Hamilton J.P."/>
            <person name="Holt C."/>
            <person name="Huitema E."/>
            <person name="Raffaele S."/>
            <person name="Robideau G.P."/>
            <person name="Thines M."/>
            <person name="Win J."/>
            <person name="Zerillo M.M."/>
            <person name="Beakes G.W."/>
            <person name="Boore J.L."/>
            <person name="Busam D."/>
            <person name="Dumas B."/>
            <person name="Ferriera S."/>
            <person name="Fuerstenberg S.I."/>
            <person name="Gachon C.M."/>
            <person name="Gaulin E."/>
            <person name="Govers F."/>
            <person name="Grenville-Briggs L."/>
            <person name="Horner N."/>
            <person name="Hostetler J."/>
            <person name="Jiang R.H."/>
            <person name="Johnson J."/>
            <person name="Krajaejun T."/>
            <person name="Lin H."/>
            <person name="Meijer H.J."/>
            <person name="Moore B."/>
            <person name="Morris P."/>
            <person name="Phuntmart V."/>
            <person name="Puiu D."/>
            <person name="Shetty J."/>
            <person name="Stajich J.E."/>
            <person name="Tripathy S."/>
            <person name="Wawra S."/>
            <person name="van West P."/>
            <person name="Whitty B.R."/>
            <person name="Coutinho P.M."/>
            <person name="Henrissat B."/>
            <person name="Martin F."/>
            <person name="Thomas P.D."/>
            <person name="Tyler B.M."/>
            <person name="De Vries R.P."/>
            <person name="Kamoun S."/>
            <person name="Yandell M."/>
            <person name="Tisserat N."/>
            <person name="Buell C.R."/>
        </authorList>
    </citation>
    <scope>NUCLEOTIDE SEQUENCE</scope>
    <source>
        <strain evidence="2">DAOM:BR144</strain>
    </source>
</reference>
<dbReference type="InParanoid" id="K3WSH0"/>
<dbReference type="AlphaFoldDB" id="K3WSH0"/>
<dbReference type="VEuPathDB" id="FungiDB:PYU1_G007898"/>
<proteinExistence type="predicted"/>
<keyword evidence="2" id="KW-1185">Reference proteome</keyword>
<accession>K3WSH0</accession>
<dbReference type="OMA" id="HYKLSEK"/>
<dbReference type="EMBL" id="GL376617">
    <property type="status" value="NOT_ANNOTATED_CDS"/>
    <property type="molecule type" value="Genomic_DNA"/>
</dbReference>
<dbReference type="eggNOG" id="ENOG502RZVS">
    <property type="taxonomic scope" value="Eukaryota"/>
</dbReference>
<dbReference type="Pfam" id="PF07145">
    <property type="entry name" value="PAM2"/>
    <property type="match status" value="1"/>
</dbReference>
<name>K3WSH0_GLOUD</name>
<dbReference type="InterPro" id="IPR009818">
    <property type="entry name" value="PAM2_motif"/>
</dbReference>
<reference evidence="2" key="2">
    <citation type="submission" date="2010-04" db="EMBL/GenBank/DDBJ databases">
        <authorList>
            <person name="Buell R."/>
            <person name="Hamilton J."/>
            <person name="Hostetler J."/>
        </authorList>
    </citation>
    <scope>NUCLEOTIDE SEQUENCE [LARGE SCALE GENOMIC DNA]</scope>
    <source>
        <strain evidence="2">DAOM:BR144</strain>
    </source>
</reference>
<reference evidence="1" key="3">
    <citation type="submission" date="2015-02" db="UniProtKB">
        <authorList>
            <consortium name="EnsemblProtists"/>
        </authorList>
    </citation>
    <scope>IDENTIFICATION</scope>
    <source>
        <strain evidence="1">DAOM BR144</strain>
    </source>
</reference>
<protein>
    <submittedName>
        <fullName evidence="1">Uncharacterized protein</fullName>
    </submittedName>
</protein>
<evidence type="ECO:0000313" key="2">
    <source>
        <dbReference type="Proteomes" id="UP000019132"/>
    </source>
</evidence>
<organism evidence="1 2">
    <name type="scientific">Globisporangium ultimum (strain ATCC 200006 / CBS 805.95 / DAOM BR144)</name>
    <name type="common">Pythium ultimum</name>
    <dbReference type="NCBI Taxonomy" id="431595"/>
    <lineage>
        <taxon>Eukaryota</taxon>
        <taxon>Sar</taxon>
        <taxon>Stramenopiles</taxon>
        <taxon>Oomycota</taxon>
        <taxon>Peronosporomycetes</taxon>
        <taxon>Pythiales</taxon>
        <taxon>Pythiaceae</taxon>
        <taxon>Globisporangium</taxon>
    </lineage>
</organism>
<dbReference type="HOGENOM" id="CLU_1558346_0_0_1"/>